<reference evidence="2" key="1">
    <citation type="submission" date="2022-11" db="EMBL/GenBank/DDBJ databases">
        <title>Role of the vibriolysin VemA secreted by the emergent pathogen Vibrio europaeus in the colonization of Manila clam mucus.</title>
        <authorList>
            <person name="Martinez C."/>
            <person name="Rodriguez S."/>
            <person name="Vences A."/>
            <person name="Barja J.L."/>
            <person name="Toranzo A.E."/>
            <person name="Dubert J."/>
        </authorList>
    </citation>
    <scope>NUCLEOTIDE SEQUENCE</scope>
    <source>
        <strain evidence="2">3454</strain>
    </source>
</reference>
<gene>
    <name evidence="2" type="ORF">OPW20_23520</name>
</gene>
<name>A0ABT5H0I9_9VIBR</name>
<proteinExistence type="predicted"/>
<keyword evidence="3" id="KW-1185">Reference proteome</keyword>
<feature type="coiled-coil region" evidence="1">
    <location>
        <begin position="580"/>
        <end position="614"/>
    </location>
</feature>
<organism evidence="2 3">
    <name type="scientific">Vibrio europaeus</name>
    <dbReference type="NCBI Taxonomy" id="300876"/>
    <lineage>
        <taxon>Bacteria</taxon>
        <taxon>Pseudomonadati</taxon>
        <taxon>Pseudomonadota</taxon>
        <taxon>Gammaproteobacteria</taxon>
        <taxon>Vibrionales</taxon>
        <taxon>Vibrionaceae</taxon>
        <taxon>Vibrio</taxon>
        <taxon>Vibrio oreintalis group</taxon>
    </lineage>
</organism>
<comment type="caution">
    <text evidence="2">The sequence shown here is derived from an EMBL/GenBank/DDBJ whole genome shotgun (WGS) entry which is preliminary data.</text>
</comment>
<accession>A0ABT5H0I9</accession>
<dbReference type="RefSeq" id="WP_272236750.1">
    <property type="nucleotide sequence ID" value="NZ_JAPFIQ010000028.1"/>
</dbReference>
<keyword evidence="1" id="KW-0175">Coiled coil</keyword>
<evidence type="ECO:0000256" key="1">
    <source>
        <dbReference type="SAM" id="Coils"/>
    </source>
</evidence>
<evidence type="ECO:0000313" key="3">
    <source>
        <dbReference type="Proteomes" id="UP001150001"/>
    </source>
</evidence>
<sequence>MNAKNKKQKAIHTDPHFTYNEPDLTSGKKVKAYILNGVPVPTFLKDYRGVFVIEPVKNKCTVSQVVEYYRTIEKFEFVVVTNDDMFADSVIEQMNSTKLDIHLFSTGEKFSFDDTLKMYARMFVISNKTCHRRELEKVVQARMGVEESEATMVRKLSGYGIDADVAVEIMSSKNSRLEEAVQKNLFFDQFNNLSNIINVSNLSEIDRNGALALKAMAGLGKQTLLTDPMTVEAIEKGEDVTFFSPLRAINRKNDKVHEHTGKGFTSYEAGHAAVEMYAQALSVCAPSLSRRVFFNHALGSELVIGDEIEATLRSNLIPSYQKDKMMTTKERELLFDALVQVISRAPKLALTDADISPITARFLAEIRPDIKIYNIDSDYSHITASVASKEVVLNEAFEAVEKGDEKVVVMFDSIRDQKAFLKRLKLNEETALEKGFLVINSETSDNEPQVTFMREPDHELIEKDYQCVFCSPTTVRGVSVTHHVCDRVFIISNGVLAPTDLIQFPRRFRTATEFVYGLNTRYQIEQDYLEPFKSKKFVPTFERMQAEYMTEHELLTSNIAITLPATLKALKFNLVEHPSLALSEEEEKEMKDDLKELENEAQAEEIALICSAKQITEAEADCLKRKKQARKGLTRKERFSLEKFTIQQKTGIEGITEAEVHFCNDFSIAVHHAVIDPASMLALALEGMKNIRGGIDSTAKGSKGKLADRGMEFIVTKQRAAQALKIAKRDTRAFNKPLPRNLWITTETTISYFQKLISEILLKAGYETTGKRDKRVIEGRSLNVYVFKESKYVKNIKVYLK</sequence>
<dbReference type="EMBL" id="JAPFIT010000031">
    <property type="protein sequence ID" value="MDC5743033.1"/>
    <property type="molecule type" value="Genomic_DNA"/>
</dbReference>
<evidence type="ECO:0000313" key="2">
    <source>
        <dbReference type="EMBL" id="MDC5743033.1"/>
    </source>
</evidence>
<dbReference type="Proteomes" id="UP001150001">
    <property type="component" value="Unassembled WGS sequence"/>
</dbReference>
<protein>
    <submittedName>
        <fullName evidence="2">Uncharacterized protein</fullName>
    </submittedName>
</protein>